<name>A0AAP2GV11_9BACT</name>
<dbReference type="SUPFAM" id="SSF53474">
    <property type="entry name" value="alpha/beta-Hydrolases"/>
    <property type="match status" value="1"/>
</dbReference>
<evidence type="ECO:0000256" key="3">
    <source>
        <dbReference type="ARBA" id="ARBA00022801"/>
    </source>
</evidence>
<keyword evidence="2" id="KW-0058">Aromatic hydrocarbons catabolism</keyword>
<evidence type="ECO:0000256" key="2">
    <source>
        <dbReference type="ARBA" id="ARBA00022797"/>
    </source>
</evidence>
<gene>
    <name evidence="5" type="ORF">KK062_08530</name>
</gene>
<organism evidence="5 6">
    <name type="scientific">Dawidia cretensis</name>
    <dbReference type="NCBI Taxonomy" id="2782350"/>
    <lineage>
        <taxon>Bacteria</taxon>
        <taxon>Pseudomonadati</taxon>
        <taxon>Bacteroidota</taxon>
        <taxon>Cytophagia</taxon>
        <taxon>Cytophagales</taxon>
        <taxon>Chryseotaleaceae</taxon>
        <taxon>Dawidia</taxon>
    </lineage>
</organism>
<dbReference type="RefSeq" id="WP_254083857.1">
    <property type="nucleotide sequence ID" value="NZ_JAHESE010000005.1"/>
</dbReference>
<dbReference type="GO" id="GO:0097176">
    <property type="term" value="P:epoxide metabolic process"/>
    <property type="evidence" value="ECO:0007669"/>
    <property type="project" value="TreeGrafter"/>
</dbReference>
<dbReference type="PANTHER" id="PTHR21661:SF35">
    <property type="entry name" value="EPOXIDE HYDROLASE"/>
    <property type="match status" value="1"/>
</dbReference>
<feature type="domain" description="Epoxide hydrolase N-terminal" evidence="4">
    <location>
        <begin position="7"/>
        <end position="100"/>
    </location>
</feature>
<sequence>MNLSPYRFTIAIPGHALADLTRRLNNTRWPNDTQASYLKSLVAYWQTEYRWHNVEAVMNQYTHYRIPIAGTPIHFLYQKGTGPKPIPIILTHGWPGSFWDMQRMIGPLADPVAFGGHADDAFDVIVPSLPGHVFSGSAGIGIHSEKIDDLLPGLMNDILGYTQYQVHKSLATQYTVQRTDPQAWAYSLNDSPVGLLAWLTEGLQAGAQTNEHVITNTMLYWLTGTIASSMRYHLSNNSDERDSQFGYMKNPDAVVHDIRARFRALRD</sequence>
<comment type="caution">
    <text evidence="5">The sequence shown here is derived from an EMBL/GenBank/DDBJ whole genome shotgun (WGS) entry which is preliminary data.</text>
</comment>
<proteinExistence type="inferred from homology"/>
<dbReference type="Proteomes" id="UP001319080">
    <property type="component" value="Unassembled WGS sequence"/>
</dbReference>
<dbReference type="InterPro" id="IPR010497">
    <property type="entry name" value="Epoxide_hydro_N"/>
</dbReference>
<dbReference type="Gene3D" id="3.40.50.1820">
    <property type="entry name" value="alpha/beta hydrolase"/>
    <property type="match status" value="2"/>
</dbReference>
<evidence type="ECO:0000313" key="6">
    <source>
        <dbReference type="Proteomes" id="UP001319080"/>
    </source>
</evidence>
<reference evidence="5 6" key="1">
    <citation type="submission" date="2021-05" db="EMBL/GenBank/DDBJ databases">
        <title>A Polyphasic approach of four new species of the genus Ohtaekwangia: Ohtaekwangia histidinii sp. nov., Ohtaekwangia cretensis sp. nov., Ohtaekwangia indiensis sp. nov., Ohtaekwangia reichenbachii sp. nov. from diverse environment.</title>
        <authorList>
            <person name="Octaviana S."/>
        </authorList>
    </citation>
    <scope>NUCLEOTIDE SEQUENCE [LARGE SCALE GENOMIC DNA]</scope>
    <source>
        <strain evidence="5 6">PWU5</strain>
    </source>
</reference>
<dbReference type="InterPro" id="IPR029058">
    <property type="entry name" value="AB_hydrolase_fold"/>
</dbReference>
<dbReference type="EMBL" id="JAHESE010000005">
    <property type="protein sequence ID" value="MBT1708267.1"/>
    <property type="molecule type" value="Genomic_DNA"/>
</dbReference>
<dbReference type="GO" id="GO:0004301">
    <property type="term" value="F:epoxide hydrolase activity"/>
    <property type="evidence" value="ECO:0007669"/>
    <property type="project" value="TreeGrafter"/>
</dbReference>
<keyword evidence="3 5" id="KW-0378">Hydrolase</keyword>
<evidence type="ECO:0000259" key="4">
    <source>
        <dbReference type="Pfam" id="PF06441"/>
    </source>
</evidence>
<evidence type="ECO:0000313" key="5">
    <source>
        <dbReference type="EMBL" id="MBT1708267.1"/>
    </source>
</evidence>
<dbReference type="Pfam" id="PF06441">
    <property type="entry name" value="EHN"/>
    <property type="match status" value="1"/>
</dbReference>
<dbReference type="PANTHER" id="PTHR21661">
    <property type="entry name" value="EPOXIDE HYDROLASE 1-RELATED"/>
    <property type="match status" value="1"/>
</dbReference>
<accession>A0AAP2GV11</accession>
<evidence type="ECO:0000256" key="1">
    <source>
        <dbReference type="ARBA" id="ARBA00010088"/>
    </source>
</evidence>
<keyword evidence="6" id="KW-1185">Reference proteome</keyword>
<comment type="similarity">
    <text evidence="1">Belongs to the peptidase S33 family.</text>
</comment>
<dbReference type="AlphaFoldDB" id="A0AAP2GV11"/>
<protein>
    <submittedName>
        <fullName evidence="5">Alpha/beta hydrolase</fullName>
    </submittedName>
</protein>